<dbReference type="OrthoDB" id="5125396at2"/>
<comment type="caution">
    <text evidence="2">The sequence shown here is derived from an EMBL/GenBank/DDBJ whole genome shotgun (WGS) entry which is preliminary data.</text>
</comment>
<protein>
    <submittedName>
        <fullName evidence="2">Uncharacterized protein</fullName>
    </submittedName>
</protein>
<accession>A0A542YIC3</accession>
<keyword evidence="1" id="KW-0812">Transmembrane</keyword>
<evidence type="ECO:0000313" key="2">
    <source>
        <dbReference type="EMBL" id="TQL47751.1"/>
    </source>
</evidence>
<evidence type="ECO:0000256" key="1">
    <source>
        <dbReference type="SAM" id="Phobius"/>
    </source>
</evidence>
<feature type="transmembrane region" description="Helical" evidence="1">
    <location>
        <begin position="61"/>
        <end position="81"/>
    </location>
</feature>
<keyword evidence="1" id="KW-0472">Membrane</keyword>
<dbReference type="AlphaFoldDB" id="A0A542YIC3"/>
<dbReference type="EMBL" id="VFOM01000001">
    <property type="protein sequence ID" value="TQL47751.1"/>
    <property type="molecule type" value="Genomic_DNA"/>
</dbReference>
<reference evidence="2 3" key="1">
    <citation type="submission" date="2019-06" db="EMBL/GenBank/DDBJ databases">
        <title>Sequencing the genomes of 1000 actinobacteria strains.</title>
        <authorList>
            <person name="Klenk H.-P."/>
        </authorList>
    </citation>
    <scope>NUCLEOTIDE SEQUENCE [LARGE SCALE GENOMIC DNA]</scope>
    <source>
        <strain evidence="2 3">DSM 26477</strain>
    </source>
</reference>
<keyword evidence="1" id="KW-1133">Transmembrane helix</keyword>
<proteinExistence type="predicted"/>
<feature type="transmembrane region" description="Helical" evidence="1">
    <location>
        <begin position="119"/>
        <end position="139"/>
    </location>
</feature>
<name>A0A542YIC3_9MICO</name>
<feature type="transmembrane region" description="Helical" evidence="1">
    <location>
        <begin position="12"/>
        <end position="29"/>
    </location>
</feature>
<dbReference type="Proteomes" id="UP000317998">
    <property type="component" value="Unassembled WGS sequence"/>
</dbReference>
<gene>
    <name evidence="2" type="ORF">FB562_0821</name>
</gene>
<sequence>MSSRWARLARGWSAALFATYAAAFSHVAAGGGHPPVFSMLLVLAFSGLLCTWLAGRRFSRLRLILAVGLSQLLYHGVFAVLGQEQGAGTGAAVIGHHHGVVLIASAPLPGSVTPAIVDWGMIAAHTLAAAATVLVILYGEHVARSICRRAAIAIAPLWRASELWTTALLPLSRPRTMPVLAQAAPPPALAPLIGLLRHRGPPLALPRG</sequence>
<evidence type="ECO:0000313" key="3">
    <source>
        <dbReference type="Proteomes" id="UP000317998"/>
    </source>
</evidence>
<keyword evidence="3" id="KW-1185">Reference proteome</keyword>
<organism evidence="2 3">
    <name type="scientific">Homoserinimonas aerilata</name>
    <dbReference type="NCBI Taxonomy" id="1162970"/>
    <lineage>
        <taxon>Bacteria</taxon>
        <taxon>Bacillati</taxon>
        <taxon>Actinomycetota</taxon>
        <taxon>Actinomycetes</taxon>
        <taxon>Micrococcales</taxon>
        <taxon>Microbacteriaceae</taxon>
        <taxon>Homoserinimonas</taxon>
    </lineage>
</organism>
<dbReference type="RefSeq" id="WP_141879968.1">
    <property type="nucleotide sequence ID" value="NZ_VFOM01000001.1"/>
</dbReference>
<feature type="transmembrane region" description="Helical" evidence="1">
    <location>
        <begin position="35"/>
        <end position="54"/>
    </location>
</feature>